<evidence type="ECO:0000313" key="1">
    <source>
        <dbReference type="EMBL" id="MBM7837909.1"/>
    </source>
</evidence>
<comment type="caution">
    <text evidence="1">The sequence shown here is derived from an EMBL/GenBank/DDBJ whole genome shotgun (WGS) entry which is preliminary data.</text>
</comment>
<reference evidence="1" key="1">
    <citation type="submission" date="2021-01" db="EMBL/GenBank/DDBJ databases">
        <title>Genomic Encyclopedia of Type Strains, Phase IV (KMG-IV): sequencing the most valuable type-strain genomes for metagenomic binning, comparative biology and taxonomic classification.</title>
        <authorList>
            <person name="Goeker M."/>
        </authorList>
    </citation>
    <scope>NUCLEOTIDE SEQUENCE</scope>
    <source>
        <strain evidence="1">DSM 21943</strain>
    </source>
</reference>
<dbReference type="RefSeq" id="WP_275582686.1">
    <property type="nucleotide sequence ID" value="NZ_JAFBCV010000003.1"/>
</dbReference>
<sequence length="44" mass="5020">MIRLAKATDALQLYKIIQLAFSRYQDDSVVATALNETVQTLEYN</sequence>
<proteinExistence type="predicted"/>
<keyword evidence="2" id="KW-1185">Reference proteome</keyword>
<organism evidence="1 2">
    <name type="scientific">Shouchella xiaoxiensis</name>
    <dbReference type="NCBI Taxonomy" id="766895"/>
    <lineage>
        <taxon>Bacteria</taxon>
        <taxon>Bacillati</taxon>
        <taxon>Bacillota</taxon>
        <taxon>Bacilli</taxon>
        <taxon>Bacillales</taxon>
        <taxon>Bacillaceae</taxon>
        <taxon>Shouchella</taxon>
    </lineage>
</organism>
<evidence type="ECO:0008006" key="3">
    <source>
        <dbReference type="Google" id="ProtNLM"/>
    </source>
</evidence>
<dbReference type="Proteomes" id="UP001179280">
    <property type="component" value="Unassembled WGS sequence"/>
</dbReference>
<evidence type="ECO:0000313" key="2">
    <source>
        <dbReference type="Proteomes" id="UP001179280"/>
    </source>
</evidence>
<dbReference type="EMBL" id="JAFBCV010000003">
    <property type="protein sequence ID" value="MBM7837909.1"/>
    <property type="molecule type" value="Genomic_DNA"/>
</dbReference>
<gene>
    <name evidence="1" type="ORF">JOC54_001140</name>
</gene>
<name>A0ABS2STW6_9BACI</name>
<protein>
    <recommendedName>
        <fullName evidence="3">GNAT family N-acetyltransferase</fullName>
    </recommendedName>
</protein>
<accession>A0ABS2STW6</accession>